<comment type="cofactor">
    <cofactor evidence="6">
        <name>Zn(2+)</name>
        <dbReference type="ChEBI" id="CHEBI:29105"/>
    </cofactor>
    <text evidence="6">Binds 1 zinc ion per subunit.</text>
</comment>
<dbReference type="Pfam" id="PF01435">
    <property type="entry name" value="Peptidase_M48"/>
    <property type="match status" value="1"/>
</dbReference>
<keyword evidence="1 6" id="KW-0645">Protease</keyword>
<evidence type="ECO:0000259" key="7">
    <source>
        <dbReference type="Pfam" id="PF01435"/>
    </source>
</evidence>
<comment type="similarity">
    <text evidence="6">Belongs to the peptidase M48 family.</text>
</comment>
<dbReference type="AlphaFoldDB" id="I9L5Y6"/>
<dbReference type="InterPro" id="IPR001915">
    <property type="entry name" value="Peptidase_M48"/>
</dbReference>
<dbReference type="GO" id="GO:0004222">
    <property type="term" value="F:metalloendopeptidase activity"/>
    <property type="evidence" value="ECO:0007669"/>
    <property type="project" value="InterPro"/>
</dbReference>
<comment type="caution">
    <text evidence="8">The sequence shown here is derived from an EMBL/GenBank/DDBJ whole genome shotgun (WGS) entry which is preliminary data.</text>
</comment>
<sequence length="350" mass="38657">MVHRMILRVGVVFAAIVCIVTLYGVPCAQAAMISTKSEISIGRDVGKQLEKKYGVVDDPALQERVTKIGMSMVAVSDRKDLPYSFKVLNSKDVNAMAAPGGFIYIFKGLVDLMPSDDELAGVIGHEIGHVVKRHSVKQIEKNLLLNIGFIAVFGDKAAILQNLAMNAIMAGYSRSDEREADYLGYVQSSKAGYNPYSMKMGLMKLASLEKGSQSDLFSDHPESKERIALVQNFLDKDKIHPKAQLAPDGTSGLVVDGAWQLPTIRAEYGGYKPLYRAYFVAGSLYRISQLANYNPDKYILDYDGENVILFYDDIQILTITPEDAMFHGMSVMDLAGSHVDKLKEWNPKAL</sequence>
<dbReference type="EMBL" id="AKVJ01000076">
    <property type="protein sequence ID" value="EIW15779.1"/>
    <property type="molecule type" value="Genomic_DNA"/>
</dbReference>
<keyword evidence="4 6" id="KW-0862">Zinc</keyword>
<evidence type="ECO:0000256" key="3">
    <source>
        <dbReference type="ARBA" id="ARBA00022801"/>
    </source>
</evidence>
<dbReference type="PANTHER" id="PTHR22726">
    <property type="entry name" value="METALLOENDOPEPTIDASE OMA1"/>
    <property type="match status" value="1"/>
</dbReference>
<organism evidence="8 9">
    <name type="scientific">Pelosinus fermentans B4</name>
    <dbReference type="NCBI Taxonomy" id="1149862"/>
    <lineage>
        <taxon>Bacteria</taxon>
        <taxon>Bacillati</taxon>
        <taxon>Bacillota</taxon>
        <taxon>Negativicutes</taxon>
        <taxon>Selenomonadales</taxon>
        <taxon>Sporomusaceae</taxon>
        <taxon>Pelosinus</taxon>
    </lineage>
</organism>
<dbReference type="GO" id="GO:0016020">
    <property type="term" value="C:membrane"/>
    <property type="evidence" value="ECO:0007669"/>
    <property type="project" value="TreeGrafter"/>
</dbReference>
<dbReference type="Gene3D" id="3.30.2010.10">
    <property type="entry name" value="Metalloproteases ('zincins'), catalytic domain"/>
    <property type="match status" value="1"/>
</dbReference>
<dbReference type="CDD" id="cd07333">
    <property type="entry name" value="M48C_bepA_like"/>
    <property type="match status" value="1"/>
</dbReference>
<feature type="domain" description="Peptidase M48" evidence="7">
    <location>
        <begin position="60"/>
        <end position="230"/>
    </location>
</feature>
<dbReference type="OrthoDB" id="9810445at2"/>
<name>I9L5Y6_9FIRM</name>
<evidence type="ECO:0000256" key="4">
    <source>
        <dbReference type="ARBA" id="ARBA00022833"/>
    </source>
</evidence>
<dbReference type="PANTHER" id="PTHR22726:SF1">
    <property type="entry name" value="METALLOENDOPEPTIDASE OMA1, MITOCHONDRIAL"/>
    <property type="match status" value="1"/>
</dbReference>
<dbReference type="InterPro" id="IPR051156">
    <property type="entry name" value="Mito/Outer_Membr_Metalloprot"/>
</dbReference>
<evidence type="ECO:0000256" key="6">
    <source>
        <dbReference type="RuleBase" id="RU003983"/>
    </source>
</evidence>
<evidence type="ECO:0000256" key="1">
    <source>
        <dbReference type="ARBA" id="ARBA00022670"/>
    </source>
</evidence>
<keyword evidence="9" id="KW-1185">Reference proteome</keyword>
<keyword evidence="2" id="KW-0479">Metal-binding</keyword>
<protein>
    <submittedName>
        <fullName evidence="8">Peptidase M48 Ste24p</fullName>
    </submittedName>
</protein>
<evidence type="ECO:0000313" key="9">
    <source>
        <dbReference type="Proteomes" id="UP000004324"/>
    </source>
</evidence>
<keyword evidence="5 6" id="KW-0482">Metalloprotease</keyword>
<dbReference type="GO" id="GO:0046872">
    <property type="term" value="F:metal ion binding"/>
    <property type="evidence" value="ECO:0007669"/>
    <property type="project" value="UniProtKB-KW"/>
</dbReference>
<dbReference type="GO" id="GO:0051603">
    <property type="term" value="P:proteolysis involved in protein catabolic process"/>
    <property type="evidence" value="ECO:0007669"/>
    <property type="project" value="TreeGrafter"/>
</dbReference>
<evidence type="ECO:0000256" key="2">
    <source>
        <dbReference type="ARBA" id="ARBA00022723"/>
    </source>
</evidence>
<evidence type="ECO:0000313" key="8">
    <source>
        <dbReference type="EMBL" id="EIW15779.1"/>
    </source>
</evidence>
<gene>
    <name evidence="8" type="ORF">FB4_1468</name>
</gene>
<accession>I9L5Y6</accession>
<proteinExistence type="inferred from homology"/>
<keyword evidence="3 6" id="KW-0378">Hydrolase</keyword>
<evidence type="ECO:0000256" key="5">
    <source>
        <dbReference type="ARBA" id="ARBA00023049"/>
    </source>
</evidence>
<reference evidence="8 9" key="1">
    <citation type="journal article" date="2012" name="J. Bacteriol.">
        <title>Draft Genome Sequences for Two Metal-Reducing Pelosinus fermentans Strains Isolated from a Cr(VI)-Contaminated Site and for Type Strain R7.</title>
        <authorList>
            <person name="Brown S.D."/>
            <person name="Podar M."/>
            <person name="Klingeman D.M."/>
            <person name="Johnson C.M."/>
            <person name="Yang Z.K."/>
            <person name="Utturkar S.M."/>
            <person name="Land M.L."/>
            <person name="Mosher J.J."/>
            <person name="Hurt R.A.Jr."/>
            <person name="Phelps T.J."/>
            <person name="Palumbo A.V."/>
            <person name="Arkin A.P."/>
            <person name="Hazen T.C."/>
            <person name="Elias D.A."/>
        </authorList>
    </citation>
    <scope>NUCLEOTIDE SEQUENCE [LARGE SCALE GENOMIC DNA]</scope>
    <source>
        <strain evidence="8 9">B4</strain>
    </source>
</reference>
<dbReference type="PATRIC" id="fig|1149862.3.peg.4499"/>
<dbReference type="Proteomes" id="UP000004324">
    <property type="component" value="Unassembled WGS sequence"/>
</dbReference>
<dbReference type="RefSeq" id="WP_007938556.1">
    <property type="nucleotide sequence ID" value="NZ_AKVJ01000076.1"/>
</dbReference>